<dbReference type="PANTHER" id="PTHR43020:SF2">
    <property type="entry name" value="MITOCHONDRIAL TRNA METHYLTHIOTRANSFERASE CDK5RAP1"/>
    <property type="match status" value="1"/>
</dbReference>
<dbReference type="KEGG" id="ahz:APS56_15235"/>
<dbReference type="PANTHER" id="PTHR43020">
    <property type="entry name" value="CDK5 REGULATORY SUBUNIT-ASSOCIATED PROTEIN 1"/>
    <property type="match status" value="1"/>
</dbReference>
<dbReference type="RefSeq" id="WP_054730322.1">
    <property type="nucleotide sequence ID" value="NZ_CP012898.1"/>
</dbReference>
<dbReference type="Gene3D" id="3.80.30.20">
    <property type="entry name" value="tm_1862 like domain"/>
    <property type="match status" value="1"/>
</dbReference>
<dbReference type="GO" id="GO:0035598">
    <property type="term" value="F:tRNA (N(6)-L-threonylcarbamoyladenosine(37)-C(2))-methylthiotransferase activity"/>
    <property type="evidence" value="ECO:0007669"/>
    <property type="project" value="UniProtKB-EC"/>
</dbReference>
<dbReference type="EC" id="2.8.4.5" evidence="3"/>
<organism evidence="18 19">
    <name type="scientific">Pseudalgibacter alginicilyticus</name>
    <dbReference type="NCBI Taxonomy" id="1736674"/>
    <lineage>
        <taxon>Bacteria</taxon>
        <taxon>Pseudomonadati</taxon>
        <taxon>Bacteroidota</taxon>
        <taxon>Flavobacteriia</taxon>
        <taxon>Flavobacteriales</taxon>
        <taxon>Flavobacteriaceae</taxon>
        <taxon>Pseudalgibacter</taxon>
    </lineage>
</organism>
<dbReference type="FunFam" id="3.40.50.12160:FF:000004">
    <property type="entry name" value="Threonylcarbamoyladenosine tRNA methylthiotransferase MtaB"/>
    <property type="match status" value="1"/>
</dbReference>
<dbReference type="PROSITE" id="PS51449">
    <property type="entry name" value="MTTASE_N"/>
    <property type="match status" value="1"/>
</dbReference>
<evidence type="ECO:0000259" key="16">
    <source>
        <dbReference type="PROSITE" id="PS51449"/>
    </source>
</evidence>
<keyword evidence="6" id="KW-0808">Transferase</keyword>
<feature type="domain" description="Radical SAM core" evidence="17">
    <location>
        <begin position="138"/>
        <end position="372"/>
    </location>
</feature>
<dbReference type="SFLD" id="SFLDG01082">
    <property type="entry name" value="B12-binding_domain_containing"/>
    <property type="match status" value="1"/>
</dbReference>
<dbReference type="InterPro" id="IPR005839">
    <property type="entry name" value="Methylthiotransferase"/>
</dbReference>
<dbReference type="InterPro" id="IPR013848">
    <property type="entry name" value="Methylthiotransferase_N"/>
</dbReference>
<evidence type="ECO:0000256" key="7">
    <source>
        <dbReference type="ARBA" id="ARBA00022691"/>
    </source>
</evidence>
<proteinExistence type="inferred from homology"/>
<dbReference type="InterPro" id="IPR020612">
    <property type="entry name" value="Methylthiotransferase_CS"/>
</dbReference>
<gene>
    <name evidence="18" type="ORF">APS56_15235</name>
</gene>
<evidence type="ECO:0000256" key="2">
    <source>
        <dbReference type="ARBA" id="ARBA00002399"/>
    </source>
</evidence>
<evidence type="ECO:0000259" key="17">
    <source>
        <dbReference type="PROSITE" id="PS51918"/>
    </source>
</evidence>
<dbReference type="InterPro" id="IPR006638">
    <property type="entry name" value="Elp3/MiaA/NifB-like_rSAM"/>
</dbReference>
<evidence type="ECO:0000256" key="12">
    <source>
        <dbReference type="ARBA" id="ARBA00031213"/>
    </source>
</evidence>
<dbReference type="NCBIfam" id="TIGR00089">
    <property type="entry name" value="MiaB/RimO family radical SAM methylthiotransferase"/>
    <property type="match status" value="1"/>
</dbReference>
<evidence type="ECO:0000313" key="18">
    <source>
        <dbReference type="EMBL" id="ALJ06405.1"/>
    </source>
</evidence>
<evidence type="ECO:0000256" key="11">
    <source>
        <dbReference type="ARBA" id="ARBA00023014"/>
    </source>
</evidence>
<keyword evidence="4" id="KW-0004">4Fe-4S</keyword>
<dbReference type="GO" id="GO:0051539">
    <property type="term" value="F:4 iron, 4 sulfur cluster binding"/>
    <property type="evidence" value="ECO:0007669"/>
    <property type="project" value="UniProtKB-KW"/>
</dbReference>
<evidence type="ECO:0000256" key="3">
    <source>
        <dbReference type="ARBA" id="ARBA00013273"/>
    </source>
</evidence>
<comment type="catalytic activity">
    <reaction evidence="13">
        <text>N(6)-L-threonylcarbamoyladenosine(37) in tRNA + (sulfur carrier)-SH + AH2 + 2 S-adenosyl-L-methionine = 2-methylsulfanyl-N(6)-L-threonylcarbamoyladenosine(37) in tRNA + (sulfur carrier)-H + 5'-deoxyadenosine + L-methionine + A + S-adenosyl-L-homocysteine + 2 H(+)</text>
        <dbReference type="Rhea" id="RHEA:37075"/>
        <dbReference type="Rhea" id="RHEA-COMP:10163"/>
        <dbReference type="Rhea" id="RHEA-COMP:11092"/>
        <dbReference type="Rhea" id="RHEA-COMP:14737"/>
        <dbReference type="Rhea" id="RHEA-COMP:14739"/>
        <dbReference type="ChEBI" id="CHEBI:13193"/>
        <dbReference type="ChEBI" id="CHEBI:15378"/>
        <dbReference type="ChEBI" id="CHEBI:17319"/>
        <dbReference type="ChEBI" id="CHEBI:17499"/>
        <dbReference type="ChEBI" id="CHEBI:29917"/>
        <dbReference type="ChEBI" id="CHEBI:57844"/>
        <dbReference type="ChEBI" id="CHEBI:57856"/>
        <dbReference type="ChEBI" id="CHEBI:59789"/>
        <dbReference type="ChEBI" id="CHEBI:64428"/>
        <dbReference type="ChEBI" id="CHEBI:74418"/>
        <dbReference type="ChEBI" id="CHEBI:74420"/>
        <dbReference type="EC" id="2.8.4.5"/>
    </reaction>
</comment>
<evidence type="ECO:0000256" key="9">
    <source>
        <dbReference type="ARBA" id="ARBA00022723"/>
    </source>
</evidence>
<evidence type="ECO:0000256" key="5">
    <source>
        <dbReference type="ARBA" id="ARBA00022490"/>
    </source>
</evidence>
<evidence type="ECO:0000256" key="8">
    <source>
        <dbReference type="ARBA" id="ARBA00022694"/>
    </source>
</evidence>
<dbReference type="InterPro" id="IPR023404">
    <property type="entry name" value="rSAM_horseshoe"/>
</dbReference>
<dbReference type="SMART" id="SM00729">
    <property type="entry name" value="Elp3"/>
    <property type="match status" value="1"/>
</dbReference>
<dbReference type="SFLD" id="SFLDS00029">
    <property type="entry name" value="Radical_SAM"/>
    <property type="match status" value="1"/>
</dbReference>
<dbReference type="InterPro" id="IPR006467">
    <property type="entry name" value="MiaB-like_bact"/>
</dbReference>
<keyword evidence="7" id="KW-0949">S-adenosyl-L-methionine</keyword>
<evidence type="ECO:0000256" key="15">
    <source>
        <dbReference type="ARBA" id="ARBA00069898"/>
    </source>
</evidence>
<dbReference type="InterPro" id="IPR007197">
    <property type="entry name" value="rSAM"/>
</dbReference>
<evidence type="ECO:0000256" key="10">
    <source>
        <dbReference type="ARBA" id="ARBA00023004"/>
    </source>
</evidence>
<protein>
    <recommendedName>
        <fullName evidence="15">Threonylcarbamoyladenosine tRNA methylthiotransferase MtaB</fullName>
        <ecNumber evidence="3">2.8.4.5</ecNumber>
    </recommendedName>
    <alternativeName>
        <fullName evidence="12">tRNA-t(6)A37 methylthiotransferase</fullName>
    </alternativeName>
</protein>
<dbReference type="AlphaFoldDB" id="A0A0P0DEE5"/>
<keyword evidence="11" id="KW-0411">Iron-sulfur</keyword>
<dbReference type="STRING" id="1736674.APS56_15235"/>
<comment type="cofactor">
    <cofactor evidence="1">
        <name>[4Fe-4S] cluster</name>
        <dbReference type="ChEBI" id="CHEBI:49883"/>
    </cofactor>
</comment>
<evidence type="ECO:0000256" key="14">
    <source>
        <dbReference type="ARBA" id="ARBA00061574"/>
    </source>
</evidence>
<comment type="similarity">
    <text evidence="14">Belongs to the methylthiotransferase family. MtaB subfamily.</text>
</comment>
<evidence type="ECO:0000256" key="13">
    <source>
        <dbReference type="ARBA" id="ARBA00051661"/>
    </source>
</evidence>
<keyword evidence="9" id="KW-0479">Metal-binding</keyword>
<evidence type="ECO:0000256" key="6">
    <source>
        <dbReference type="ARBA" id="ARBA00022679"/>
    </source>
</evidence>
<dbReference type="NCBIfam" id="TIGR01579">
    <property type="entry name" value="MiaB-like-C"/>
    <property type="match status" value="1"/>
</dbReference>
<dbReference type="Proteomes" id="UP000057981">
    <property type="component" value="Chromosome"/>
</dbReference>
<comment type="function">
    <text evidence="2">Catalyzes the methylthiolation of N6-threonylcarbamoyladenosine (t(6)A), leading to the formation of 2-methylthio-N6-threonylcarbamoyladenosine (ms(2)t(6)A) at position 37 in tRNAs that read codons beginning with adenine.</text>
</comment>
<evidence type="ECO:0000256" key="4">
    <source>
        <dbReference type="ARBA" id="ARBA00022485"/>
    </source>
</evidence>
<keyword evidence="10" id="KW-0408">Iron</keyword>
<sequence length="441" mass="50093">MRKKVAFYTLGCKLNFSETSTIARNFTNEGFDRVDFSENADIYVINTCSVTENADKRFKTIVKQAQKANPNAFVAAIGCYAQLKPQELADVHGVDLVLGATEKFKITDYLNDLSKNDFGEVHSCEIEDADFYVGSYSIGDRTRAFLKVQDGCDYKCTYCTIPLARGISRSDTMENVLKNAQEISAQNIKEIVLTGVNIGDYGKGEFGNKKHEHTFLDLVSELDKVIGIERLRISSIEPNLLKNETIDLVSKSRAFVPHFHIPLQSGSNEILKKMKRRYMRELYVDRVSKIKEVMPHACIGVDVIVGFPGETDEHFLETYNFLSELDISYLHVFTYSERDNTEAAEMEAVVPNNVRSKRSKMLRGLSVKKRRAFYESQIGTNRIVLFESENKEGYIQGFTENYVKVKTPWNPELVNSLHKVKLTEIDTDGLVRLEFINVLTA</sequence>
<dbReference type="InterPro" id="IPR038135">
    <property type="entry name" value="Methylthiotransferase_N_sf"/>
</dbReference>
<keyword evidence="5" id="KW-0963">Cytoplasm</keyword>
<dbReference type="OrthoDB" id="9805215at2"/>
<keyword evidence="19" id="KW-1185">Reference proteome</keyword>
<evidence type="ECO:0000313" key="19">
    <source>
        <dbReference type="Proteomes" id="UP000057981"/>
    </source>
</evidence>
<name>A0A0P0DEE5_9FLAO</name>
<dbReference type="Gene3D" id="3.40.50.12160">
    <property type="entry name" value="Methylthiotransferase, N-terminal domain"/>
    <property type="match status" value="1"/>
</dbReference>
<dbReference type="InterPro" id="IPR058240">
    <property type="entry name" value="rSAM_sf"/>
</dbReference>
<accession>A0A0P0DEE5</accession>
<dbReference type="GO" id="GO:0035597">
    <property type="term" value="F:tRNA-2-methylthio-N(6)-dimethylallyladenosine(37) synthase activity"/>
    <property type="evidence" value="ECO:0007669"/>
    <property type="project" value="TreeGrafter"/>
</dbReference>
<dbReference type="PROSITE" id="PS51918">
    <property type="entry name" value="RADICAL_SAM"/>
    <property type="match status" value="1"/>
</dbReference>
<dbReference type="GO" id="GO:0005829">
    <property type="term" value="C:cytosol"/>
    <property type="evidence" value="ECO:0007669"/>
    <property type="project" value="TreeGrafter"/>
</dbReference>
<keyword evidence="8" id="KW-0819">tRNA processing</keyword>
<dbReference type="FunFam" id="3.80.30.20:FF:000001">
    <property type="entry name" value="tRNA-2-methylthio-N(6)-dimethylallyladenosine synthase 2"/>
    <property type="match status" value="1"/>
</dbReference>
<dbReference type="EMBL" id="CP012898">
    <property type="protein sequence ID" value="ALJ06405.1"/>
    <property type="molecule type" value="Genomic_DNA"/>
</dbReference>
<evidence type="ECO:0000256" key="1">
    <source>
        <dbReference type="ARBA" id="ARBA00001966"/>
    </source>
</evidence>
<dbReference type="SUPFAM" id="SSF102114">
    <property type="entry name" value="Radical SAM enzymes"/>
    <property type="match status" value="1"/>
</dbReference>
<dbReference type="PROSITE" id="PS01278">
    <property type="entry name" value="MTTASE_RADICAL"/>
    <property type="match status" value="1"/>
</dbReference>
<dbReference type="Pfam" id="PF04055">
    <property type="entry name" value="Radical_SAM"/>
    <property type="match status" value="1"/>
</dbReference>
<dbReference type="GO" id="GO:0046872">
    <property type="term" value="F:metal ion binding"/>
    <property type="evidence" value="ECO:0007669"/>
    <property type="project" value="UniProtKB-KW"/>
</dbReference>
<dbReference type="Pfam" id="PF00919">
    <property type="entry name" value="UPF0004"/>
    <property type="match status" value="1"/>
</dbReference>
<dbReference type="PATRIC" id="fig|1736674.3.peg.3116"/>
<reference evidence="18 19" key="1">
    <citation type="submission" date="2015-10" db="EMBL/GenBank/DDBJ databases">
        <authorList>
            <person name="Gilbert D.G."/>
        </authorList>
    </citation>
    <scope>NUCLEOTIDE SEQUENCE [LARGE SCALE GENOMIC DNA]</scope>
    <source>
        <strain evidence="19">HZ-22</strain>
    </source>
</reference>
<feature type="domain" description="MTTase N-terminal" evidence="16">
    <location>
        <begin position="3"/>
        <end position="115"/>
    </location>
</feature>
<dbReference type="SFLD" id="SFLDG01061">
    <property type="entry name" value="methylthiotransferase"/>
    <property type="match status" value="1"/>
</dbReference>